<protein>
    <submittedName>
        <fullName evidence="2">Type III effector HopAE1</fullName>
    </submittedName>
</protein>
<dbReference type="EMBL" id="RBUG01000053">
    <property type="protein sequence ID" value="RMU74729.1"/>
    <property type="molecule type" value="Genomic_DNA"/>
</dbReference>
<gene>
    <name evidence="2" type="ORF">ALP23_04678</name>
</gene>
<organism evidence="2 3">
    <name type="scientific">Pseudomonas syringae pv. apii</name>
    <dbReference type="NCBI Taxonomy" id="81036"/>
    <lineage>
        <taxon>Bacteria</taxon>
        <taxon>Pseudomonadati</taxon>
        <taxon>Pseudomonadota</taxon>
        <taxon>Gammaproteobacteria</taxon>
        <taxon>Pseudomonadales</taxon>
        <taxon>Pseudomonadaceae</taxon>
        <taxon>Pseudomonas</taxon>
    </lineage>
</organism>
<evidence type="ECO:0000313" key="3">
    <source>
        <dbReference type="Proteomes" id="UP000271152"/>
    </source>
</evidence>
<reference evidence="2 3" key="1">
    <citation type="submission" date="2018-08" db="EMBL/GenBank/DDBJ databases">
        <title>Recombination of ecologically and evolutionarily significant loci maintains genetic cohesion in the Pseudomonas syringae species complex.</title>
        <authorList>
            <person name="Dillon M."/>
            <person name="Thakur S."/>
            <person name="Almeida R.N.D."/>
            <person name="Weir B.S."/>
            <person name="Guttman D.S."/>
        </authorList>
    </citation>
    <scope>NUCLEOTIDE SEQUENCE [LARGE SCALE GENOMIC DNA]</scope>
    <source>
        <strain evidence="2 3">ICMP 11947</strain>
    </source>
</reference>
<feature type="region of interest" description="Disordered" evidence="1">
    <location>
        <begin position="89"/>
        <end position="109"/>
    </location>
</feature>
<dbReference type="Proteomes" id="UP000271152">
    <property type="component" value="Unassembled WGS sequence"/>
</dbReference>
<proteinExistence type="predicted"/>
<dbReference type="Pfam" id="PF15457">
    <property type="entry name" value="HopW1-1"/>
    <property type="match status" value="1"/>
</dbReference>
<dbReference type="AlphaFoldDB" id="A0A3M5WVR2"/>
<evidence type="ECO:0000256" key="1">
    <source>
        <dbReference type="SAM" id="MobiDB-lite"/>
    </source>
</evidence>
<comment type="caution">
    <text evidence="2">The sequence shown here is derived from an EMBL/GenBank/DDBJ whole genome shotgun (WGS) entry which is preliminary data.</text>
</comment>
<feature type="compositionally biased region" description="Polar residues" evidence="1">
    <location>
        <begin position="89"/>
        <end position="98"/>
    </location>
</feature>
<dbReference type="InterPro" id="IPR029378">
    <property type="entry name" value="T3SS_HopW1-1/HolPsyAE"/>
</dbReference>
<accession>A0A3M5WVR2</accession>
<name>A0A3M5WVR2_9PSED</name>
<sequence length="997" mass="106313">MTAFTRVSTRPENHGRAAGARLVLCGARPHEMVKINLVIGGVNRAHPLAISAITHRLPLNYRNRSGPDDTQSVCCPYPPTIGKTPMMPSQITRSSHSSLPDVAPASSDATGVCERTPQQARTVAFFASGELAVAFGRTSTAPAQDSVRLLSALQRELDKQQPSWPTVAQLCQSLAEVATTEQGWHQLADEDQAPALKDLLDRCIGRLADMPASHASHDSLSLACEGLRTARLHQSVARLTARPPALARAIPDLLALTHLDPETLGAEPPVVSSYTLFSHFVHTAKQRTAELNDSLQRHPEAVVSLLRSHADTLNDLETLPGALQALTENCQDAPACNELRELAEVVEALLQLLREHGILPRLEAISIEPGEAPAPGHEAAEPRLTRSQALLKAGGNLVRKFDAYGALAPMDDKGLLALMRTPAPHLSPDQMHAFLNKHVLHLTQEQRDIVSNTPLPFAPEGDIEARCGMGFDEKLRLALANGSLVLSEEQLARLGHLPSAATTTSDVVKTLLEKPSSALSEAERDMLGAIVQANGQGQLDAWRAHNEQLPAVLSRSGLPSDVKDELLSLNQSMNAELGTLKNGASFKSRILASPAMLLALAPLPLAVAFVSKDNSYSSSLVAHFTKNAVFMAGLMMNELTNARTNVDHGLNRYFVTVLANAIVAQPTFARNEHLLEQVGFGIATAVASGAATLGVFNRESIVAAFKLAKSKLSRQDTGNASIPEEDHLAVVRHFDVSEHFAQQMKVATELYKQDKSITDIMNSSLTYLGTKSSEFQARFESADALRAGLPLAEGERKADPDFYTKLGLVALTASIGAALVMLMKSMVGKADYAADGVWCVSEMLKLAMNPEVDMQKAVQVFKEIVGLNLVMTGFLGVNKVWNFLDKGIKGYASGAAVLTAANLTLPGMVGEVAGAAAGKGLSYLTDKGKAAHQAGRAAASWAGNYVGTSRLGSAVGTLQTAIPGRIAGGQVVAGLYDRFRYLTGSHPTPAQQAAGEP</sequence>
<evidence type="ECO:0000313" key="2">
    <source>
        <dbReference type="EMBL" id="RMU74729.1"/>
    </source>
</evidence>